<accession>A0A0F9ID56</accession>
<dbReference type="Pfam" id="PF13385">
    <property type="entry name" value="Laminin_G_3"/>
    <property type="match status" value="1"/>
</dbReference>
<feature type="non-terminal residue" evidence="1">
    <location>
        <position position="245"/>
    </location>
</feature>
<organism evidence="1">
    <name type="scientific">marine sediment metagenome</name>
    <dbReference type="NCBI Taxonomy" id="412755"/>
    <lineage>
        <taxon>unclassified sequences</taxon>
        <taxon>metagenomes</taxon>
        <taxon>ecological metagenomes</taxon>
    </lineage>
</organism>
<reference evidence="1" key="1">
    <citation type="journal article" date="2015" name="Nature">
        <title>Complex archaea that bridge the gap between prokaryotes and eukaryotes.</title>
        <authorList>
            <person name="Spang A."/>
            <person name="Saw J.H."/>
            <person name="Jorgensen S.L."/>
            <person name="Zaremba-Niedzwiedzka K."/>
            <person name="Martijn J."/>
            <person name="Lind A.E."/>
            <person name="van Eijk R."/>
            <person name="Schleper C."/>
            <person name="Guy L."/>
            <person name="Ettema T.J."/>
        </authorList>
    </citation>
    <scope>NUCLEOTIDE SEQUENCE</scope>
</reference>
<comment type="caution">
    <text evidence="1">The sequence shown here is derived from an EMBL/GenBank/DDBJ whole genome shotgun (WGS) entry which is preliminary data.</text>
</comment>
<evidence type="ECO:0000313" key="1">
    <source>
        <dbReference type="EMBL" id="KKM17709.1"/>
    </source>
</evidence>
<dbReference type="EMBL" id="LAZR01014389">
    <property type="protein sequence ID" value="KKM17709.1"/>
    <property type="molecule type" value="Genomic_DNA"/>
</dbReference>
<dbReference type="AlphaFoldDB" id="A0A0F9ID56"/>
<proteinExistence type="predicted"/>
<sequence length="245" mass="25383">MKKAANGTNMAIVSKGAGAYELRFSSTNKLTLNRGNVAAIVSSTSTITDTDWHHVVATKTGATSLLYIDGVDVTDTVTDSTMVNTGTAFHIGRRVTASDSFFDGSLDEVAVYPSVLTPAQILAHYNAGITGRGLVSRIAFDTGGFIDYNQADNIFYFIAADTKLMTIGHDGAVDIFHTAAAAGEHGLELIVDTAGKGNIHALDIVLTTGAIGAGDDEEAILVNIDESEAGGGNVVALEVLATEGS</sequence>
<name>A0A0F9ID56_9ZZZZ</name>
<gene>
    <name evidence="1" type="ORF">LCGC14_1673060</name>
</gene>
<dbReference type="InterPro" id="IPR013320">
    <property type="entry name" value="ConA-like_dom_sf"/>
</dbReference>
<dbReference type="SUPFAM" id="SSF49899">
    <property type="entry name" value="Concanavalin A-like lectins/glucanases"/>
    <property type="match status" value="1"/>
</dbReference>
<evidence type="ECO:0008006" key="2">
    <source>
        <dbReference type="Google" id="ProtNLM"/>
    </source>
</evidence>
<protein>
    <recommendedName>
        <fullName evidence="2">Laminin G domain-containing protein</fullName>
    </recommendedName>
</protein>
<dbReference type="Gene3D" id="2.60.120.200">
    <property type="match status" value="1"/>
</dbReference>